<dbReference type="EMBL" id="AP019376">
    <property type="protein sequence ID" value="BBH85549.1"/>
    <property type="molecule type" value="Genomic_DNA"/>
</dbReference>
<evidence type="ECO:0000256" key="3">
    <source>
        <dbReference type="ARBA" id="ARBA00023163"/>
    </source>
</evidence>
<dbReference type="SMART" id="SM00866">
    <property type="entry name" value="UTRA"/>
    <property type="match status" value="1"/>
</dbReference>
<dbReference type="InterPro" id="IPR011663">
    <property type="entry name" value="UTRA"/>
</dbReference>
<evidence type="ECO:0000259" key="4">
    <source>
        <dbReference type="PROSITE" id="PS50949"/>
    </source>
</evidence>
<dbReference type="GO" id="GO:0045892">
    <property type="term" value="P:negative regulation of DNA-templated transcription"/>
    <property type="evidence" value="ECO:0007669"/>
    <property type="project" value="TreeGrafter"/>
</dbReference>
<reference evidence="5" key="1">
    <citation type="submission" date="2018-12" db="EMBL/GenBank/DDBJ databases">
        <title>Novel natural products biosynthetic potential of the class Ktedonobacteria.</title>
        <authorList>
            <person name="Zheng Y."/>
            <person name="Saitou A."/>
            <person name="Wang C.M."/>
            <person name="Toyoda A."/>
            <person name="Minakuchi Y."/>
            <person name="Sekiguchi Y."/>
            <person name="Ueda K."/>
            <person name="Takano H."/>
            <person name="Sakai Y."/>
            <person name="Yokota A."/>
            <person name="Yabe S."/>
        </authorList>
    </citation>
    <scope>NUCLEOTIDE SEQUENCE</scope>
    <source>
        <strain evidence="5">COM3</strain>
    </source>
</reference>
<sequence length="248" mass="27835">MEDEVRQPTDGPLYTRLRDHLAAEITSGRLAAGTRLASERALSERYGYSRLTVRRALADLEEAGLLVRRRGSGTFVAERLIRKNVRGLASFSEDMRQRGLTPGSIVLRQELVFLEEEQAQMLKVAAHEGAVCLRRLRLANDVPMALETVFLPAALCPGLVRRTDLDRVSLYEVLEREYNLSADYAEEVVEAVNASEEVARLLRVAPGSALLWIRRLTSAKDRGPFEYVESLYCGDKYSLGLNVRRLGQ</sequence>
<dbReference type="CDD" id="cd07377">
    <property type="entry name" value="WHTH_GntR"/>
    <property type="match status" value="1"/>
</dbReference>
<dbReference type="SUPFAM" id="SSF46785">
    <property type="entry name" value="Winged helix' DNA-binding domain"/>
    <property type="match status" value="1"/>
</dbReference>
<dbReference type="GO" id="GO:0003677">
    <property type="term" value="F:DNA binding"/>
    <property type="evidence" value="ECO:0007669"/>
    <property type="project" value="UniProtKB-KW"/>
</dbReference>
<dbReference type="SUPFAM" id="SSF64288">
    <property type="entry name" value="Chorismate lyase-like"/>
    <property type="match status" value="1"/>
</dbReference>
<gene>
    <name evidence="5" type="primary">yvoA</name>
    <name evidence="5" type="ORF">KTC_03000</name>
</gene>
<dbReference type="PANTHER" id="PTHR44846">
    <property type="entry name" value="MANNOSYL-D-GLYCERATE TRANSPORT/METABOLISM SYSTEM REPRESSOR MNGR-RELATED"/>
    <property type="match status" value="1"/>
</dbReference>
<feature type="domain" description="HTH gntR-type" evidence="4">
    <location>
        <begin position="11"/>
        <end position="79"/>
    </location>
</feature>
<dbReference type="InterPro" id="IPR000524">
    <property type="entry name" value="Tscrpt_reg_HTH_GntR"/>
</dbReference>
<name>A0A455SEV3_9CHLR</name>
<dbReference type="Gene3D" id="3.40.1410.10">
    <property type="entry name" value="Chorismate lyase-like"/>
    <property type="match status" value="1"/>
</dbReference>
<protein>
    <submittedName>
        <fullName evidence="5">HTH-type transcriptional repressor YvoA</fullName>
    </submittedName>
</protein>
<dbReference type="PRINTS" id="PR00035">
    <property type="entry name" value="HTHGNTR"/>
</dbReference>
<dbReference type="Gene3D" id="1.10.10.10">
    <property type="entry name" value="Winged helix-like DNA-binding domain superfamily/Winged helix DNA-binding domain"/>
    <property type="match status" value="1"/>
</dbReference>
<keyword evidence="2" id="KW-0238">DNA-binding</keyword>
<keyword evidence="1" id="KW-0805">Transcription regulation</keyword>
<dbReference type="PANTHER" id="PTHR44846:SF1">
    <property type="entry name" value="MANNOSYL-D-GLYCERATE TRANSPORT_METABOLISM SYSTEM REPRESSOR MNGR-RELATED"/>
    <property type="match status" value="1"/>
</dbReference>
<dbReference type="Pfam" id="PF00392">
    <property type="entry name" value="GntR"/>
    <property type="match status" value="1"/>
</dbReference>
<dbReference type="PROSITE" id="PS50949">
    <property type="entry name" value="HTH_GNTR"/>
    <property type="match status" value="1"/>
</dbReference>
<evidence type="ECO:0000313" key="5">
    <source>
        <dbReference type="EMBL" id="BBH85549.1"/>
    </source>
</evidence>
<dbReference type="GO" id="GO:0003700">
    <property type="term" value="F:DNA-binding transcription factor activity"/>
    <property type="evidence" value="ECO:0007669"/>
    <property type="project" value="InterPro"/>
</dbReference>
<accession>A0A455SEV3</accession>
<dbReference type="InterPro" id="IPR036390">
    <property type="entry name" value="WH_DNA-bd_sf"/>
</dbReference>
<dbReference type="InterPro" id="IPR028978">
    <property type="entry name" value="Chorismate_lyase_/UTRA_dom_sf"/>
</dbReference>
<keyword evidence="3" id="KW-0804">Transcription</keyword>
<dbReference type="AlphaFoldDB" id="A0A455SEV3"/>
<dbReference type="SMART" id="SM00345">
    <property type="entry name" value="HTH_GNTR"/>
    <property type="match status" value="1"/>
</dbReference>
<evidence type="ECO:0000256" key="2">
    <source>
        <dbReference type="ARBA" id="ARBA00023125"/>
    </source>
</evidence>
<proteinExistence type="predicted"/>
<dbReference type="Pfam" id="PF07702">
    <property type="entry name" value="UTRA"/>
    <property type="match status" value="1"/>
</dbReference>
<evidence type="ECO:0000256" key="1">
    <source>
        <dbReference type="ARBA" id="ARBA00023015"/>
    </source>
</evidence>
<dbReference type="InterPro" id="IPR036388">
    <property type="entry name" value="WH-like_DNA-bd_sf"/>
</dbReference>
<dbReference type="InterPro" id="IPR050679">
    <property type="entry name" value="Bact_HTH_transcr_reg"/>
</dbReference>
<organism evidence="5">
    <name type="scientific">Thermosporothrix sp. COM3</name>
    <dbReference type="NCBI Taxonomy" id="2490863"/>
    <lineage>
        <taxon>Bacteria</taxon>
        <taxon>Bacillati</taxon>
        <taxon>Chloroflexota</taxon>
        <taxon>Ktedonobacteria</taxon>
        <taxon>Ktedonobacterales</taxon>
        <taxon>Thermosporotrichaceae</taxon>
        <taxon>Thermosporothrix</taxon>
    </lineage>
</organism>